<keyword evidence="2 4" id="KW-0521">NADP</keyword>
<dbReference type="GO" id="GO:0005737">
    <property type="term" value="C:cytoplasm"/>
    <property type="evidence" value="ECO:0007669"/>
    <property type="project" value="UniProtKB-SubCell"/>
</dbReference>
<evidence type="ECO:0000313" key="9">
    <source>
        <dbReference type="EMBL" id="PHZ86253.1"/>
    </source>
</evidence>
<dbReference type="InterPro" id="IPR029036">
    <property type="entry name" value="P5CR_dimer"/>
</dbReference>
<dbReference type="InterPro" id="IPR028939">
    <property type="entry name" value="P5C_Rdtase_cat_N"/>
</dbReference>
<keyword evidence="4" id="KW-0963">Cytoplasm</keyword>
<dbReference type="SUPFAM" id="SSF51735">
    <property type="entry name" value="NAD(P)-binding Rossmann-fold domains"/>
    <property type="match status" value="1"/>
</dbReference>
<sequence>MTKLTDISAARPLVLVGCGKMGGALLQGWLKGGLTADAVYVIDPFVDNARAMVPGLAPEKFYDSVAQLPKDLTPGFIVLAVKPQMMDQALEDLKGLTVADTVFLSIAAGKTINYFTEILGLDAAVVRAMPNTPAAIGRGITVGYANRNVTDSQKATCHELLKAAGVVDWVTEEGLIDAVTAVSGSGPAYVFHLVEALAGAGETLGLDKELAQKLATHTICGAGALLEQSADDATQLRKNVTSPNGTTEAALNILMRDEGLGKLMVQTVRAAYQRSRELAD</sequence>
<evidence type="ECO:0000256" key="4">
    <source>
        <dbReference type="HAMAP-Rule" id="MF_01925"/>
    </source>
</evidence>
<comment type="catalytic activity">
    <reaction evidence="4">
        <text>L-proline + NAD(+) = (S)-1-pyrroline-5-carboxylate + NADH + 2 H(+)</text>
        <dbReference type="Rhea" id="RHEA:14105"/>
        <dbReference type="ChEBI" id="CHEBI:15378"/>
        <dbReference type="ChEBI" id="CHEBI:17388"/>
        <dbReference type="ChEBI" id="CHEBI:57540"/>
        <dbReference type="ChEBI" id="CHEBI:57945"/>
        <dbReference type="ChEBI" id="CHEBI:60039"/>
        <dbReference type="EC" id="1.5.1.2"/>
    </reaction>
</comment>
<dbReference type="RefSeq" id="WP_099471837.1">
    <property type="nucleotide sequence ID" value="NZ_CP041025.1"/>
</dbReference>
<dbReference type="GO" id="GO:0055129">
    <property type="term" value="P:L-proline biosynthetic process"/>
    <property type="evidence" value="ECO:0007669"/>
    <property type="project" value="UniProtKB-UniRule"/>
</dbReference>
<organism evidence="9 10">
    <name type="scientific">Paremcibacter congregatus</name>
    <dbReference type="NCBI Taxonomy" id="2043170"/>
    <lineage>
        <taxon>Bacteria</taxon>
        <taxon>Pseudomonadati</taxon>
        <taxon>Pseudomonadota</taxon>
        <taxon>Alphaproteobacteria</taxon>
        <taxon>Emcibacterales</taxon>
        <taxon>Emcibacteraceae</taxon>
        <taxon>Paremcibacter</taxon>
    </lineage>
</organism>
<dbReference type="PANTHER" id="PTHR11645:SF0">
    <property type="entry name" value="PYRROLINE-5-CARBOXYLATE REDUCTASE 3"/>
    <property type="match status" value="1"/>
</dbReference>
<dbReference type="Gene3D" id="3.40.50.720">
    <property type="entry name" value="NAD(P)-binding Rossmann-like Domain"/>
    <property type="match status" value="1"/>
</dbReference>
<comment type="caution">
    <text evidence="9">The sequence shown here is derived from an EMBL/GenBank/DDBJ whole genome shotgun (WGS) entry which is preliminary data.</text>
</comment>
<protein>
    <recommendedName>
        <fullName evidence="4 5">Pyrroline-5-carboxylate reductase</fullName>
        <shortName evidence="4">P5C reductase</shortName>
        <shortName evidence="4">P5CR</shortName>
        <ecNumber evidence="4 5">1.5.1.2</ecNumber>
    </recommendedName>
    <alternativeName>
        <fullName evidence="4">PCA reductase</fullName>
    </alternativeName>
</protein>
<dbReference type="EC" id="1.5.1.2" evidence="4 5"/>
<dbReference type="PANTHER" id="PTHR11645">
    <property type="entry name" value="PYRROLINE-5-CARBOXYLATE REDUCTASE"/>
    <property type="match status" value="1"/>
</dbReference>
<dbReference type="InterPro" id="IPR000304">
    <property type="entry name" value="Pyrroline-COOH_reductase"/>
</dbReference>
<evidence type="ECO:0000259" key="7">
    <source>
        <dbReference type="Pfam" id="PF03807"/>
    </source>
</evidence>
<dbReference type="AlphaFoldDB" id="A0A2G4YVE6"/>
<keyword evidence="4" id="KW-0641">Proline biosynthesis</keyword>
<dbReference type="PIRSF" id="PIRSF000193">
    <property type="entry name" value="Pyrrol-5-carb_rd"/>
    <property type="match status" value="1"/>
</dbReference>
<name>A0A2G4YVE6_9PROT</name>
<evidence type="ECO:0000256" key="3">
    <source>
        <dbReference type="ARBA" id="ARBA00023002"/>
    </source>
</evidence>
<dbReference type="OrthoDB" id="9805754at2"/>
<keyword evidence="10" id="KW-1185">Reference proteome</keyword>
<dbReference type="UniPathway" id="UPA00098">
    <property type="reaction ID" value="UER00361"/>
</dbReference>
<dbReference type="EMBL" id="PDEM01000009">
    <property type="protein sequence ID" value="PHZ86253.1"/>
    <property type="molecule type" value="Genomic_DNA"/>
</dbReference>
<dbReference type="FunFam" id="1.10.3730.10:FF:000001">
    <property type="entry name" value="Pyrroline-5-carboxylate reductase"/>
    <property type="match status" value="1"/>
</dbReference>
<evidence type="ECO:0000259" key="8">
    <source>
        <dbReference type="Pfam" id="PF14748"/>
    </source>
</evidence>
<evidence type="ECO:0000256" key="1">
    <source>
        <dbReference type="ARBA" id="ARBA00005525"/>
    </source>
</evidence>
<keyword evidence="3 4" id="KW-0560">Oxidoreductase</keyword>
<evidence type="ECO:0000256" key="6">
    <source>
        <dbReference type="PIRSR" id="PIRSR000193-1"/>
    </source>
</evidence>
<evidence type="ECO:0000256" key="5">
    <source>
        <dbReference type="NCBIfam" id="TIGR00112"/>
    </source>
</evidence>
<proteinExistence type="inferred from homology"/>
<dbReference type="Pfam" id="PF03807">
    <property type="entry name" value="F420_oxidored"/>
    <property type="match status" value="1"/>
</dbReference>
<feature type="binding site" evidence="6">
    <location>
        <begin position="80"/>
        <end position="83"/>
    </location>
    <ligand>
        <name>NADP(+)</name>
        <dbReference type="ChEBI" id="CHEBI:58349"/>
    </ligand>
</feature>
<comment type="catalytic activity">
    <reaction evidence="4">
        <text>L-proline + NADP(+) = (S)-1-pyrroline-5-carboxylate + NADPH + 2 H(+)</text>
        <dbReference type="Rhea" id="RHEA:14109"/>
        <dbReference type="ChEBI" id="CHEBI:15378"/>
        <dbReference type="ChEBI" id="CHEBI:17388"/>
        <dbReference type="ChEBI" id="CHEBI:57783"/>
        <dbReference type="ChEBI" id="CHEBI:58349"/>
        <dbReference type="ChEBI" id="CHEBI:60039"/>
        <dbReference type="EC" id="1.5.1.2"/>
    </reaction>
</comment>
<dbReference type="Pfam" id="PF14748">
    <property type="entry name" value="P5CR_dimer"/>
    <property type="match status" value="1"/>
</dbReference>
<dbReference type="Proteomes" id="UP000229730">
    <property type="component" value="Unassembled WGS sequence"/>
</dbReference>
<keyword evidence="4" id="KW-0028">Amino-acid biosynthesis</keyword>
<comment type="subcellular location">
    <subcellularLocation>
        <location evidence="4">Cytoplasm</location>
    </subcellularLocation>
</comment>
<dbReference type="InterPro" id="IPR008927">
    <property type="entry name" value="6-PGluconate_DH-like_C_sf"/>
</dbReference>
<dbReference type="HAMAP" id="MF_01925">
    <property type="entry name" value="P5C_reductase"/>
    <property type="match status" value="1"/>
</dbReference>
<evidence type="ECO:0000256" key="2">
    <source>
        <dbReference type="ARBA" id="ARBA00022857"/>
    </source>
</evidence>
<evidence type="ECO:0000313" key="10">
    <source>
        <dbReference type="Proteomes" id="UP000229730"/>
    </source>
</evidence>
<feature type="domain" description="Pyrroline-5-carboxylate reductase dimerisation" evidence="8">
    <location>
        <begin position="173"/>
        <end position="278"/>
    </location>
</feature>
<dbReference type="InterPro" id="IPR036291">
    <property type="entry name" value="NAD(P)-bd_dom_sf"/>
</dbReference>
<comment type="function">
    <text evidence="4">Catalyzes the reduction of 1-pyrroline-5-carboxylate (PCA) to L-proline.</text>
</comment>
<dbReference type="InParanoid" id="A0A2G4YVE6"/>
<dbReference type="GO" id="GO:0004735">
    <property type="term" value="F:pyrroline-5-carboxylate reductase activity"/>
    <property type="evidence" value="ECO:0007669"/>
    <property type="project" value="UniProtKB-UniRule"/>
</dbReference>
<dbReference type="NCBIfam" id="TIGR00112">
    <property type="entry name" value="proC"/>
    <property type="match status" value="1"/>
</dbReference>
<reference evidence="9 10" key="1">
    <citation type="submission" date="2017-10" db="EMBL/GenBank/DDBJ databases">
        <title>Frigbacter circumglobatus gen. nov. sp. nov., isolated from sediment cultured in situ.</title>
        <authorList>
            <person name="Zhao Z."/>
        </authorList>
    </citation>
    <scope>NUCLEOTIDE SEQUENCE [LARGE SCALE GENOMIC DNA]</scope>
    <source>
        <strain evidence="9 10">ZYL</strain>
    </source>
</reference>
<dbReference type="SUPFAM" id="SSF48179">
    <property type="entry name" value="6-phosphogluconate dehydrogenase C-terminal domain-like"/>
    <property type="match status" value="1"/>
</dbReference>
<comment type="similarity">
    <text evidence="1 4">Belongs to the pyrroline-5-carboxylate reductase family.</text>
</comment>
<dbReference type="Gene3D" id="1.10.3730.10">
    <property type="entry name" value="ProC C-terminal domain-like"/>
    <property type="match status" value="1"/>
</dbReference>
<accession>A0A2G4YVE6</accession>
<comment type="pathway">
    <text evidence="4">Amino-acid biosynthesis; L-proline biosynthesis; L-proline from L-glutamate 5-semialdehyde: step 1/1.</text>
</comment>
<dbReference type="FunCoup" id="A0A2G4YVE6">
    <property type="interactions" value="493"/>
</dbReference>
<gene>
    <name evidence="4" type="primary">proC</name>
    <name evidence="9" type="ORF">CRD36_06200</name>
</gene>
<feature type="domain" description="Pyrroline-5-carboxylate reductase catalytic N-terminal" evidence="7">
    <location>
        <begin position="15"/>
        <end position="109"/>
    </location>
</feature>